<accession>A0AAD7J5J9</accession>
<dbReference type="AlphaFoldDB" id="A0AAD7J5J9"/>
<keyword evidence="3" id="KW-1185">Reference proteome</keyword>
<feature type="compositionally biased region" description="Polar residues" evidence="1">
    <location>
        <begin position="33"/>
        <end position="42"/>
    </location>
</feature>
<gene>
    <name evidence="2" type="ORF">DFH07DRAFT_773535</name>
</gene>
<dbReference type="EMBL" id="JARJLG010000065">
    <property type="protein sequence ID" value="KAJ7754972.1"/>
    <property type="molecule type" value="Genomic_DNA"/>
</dbReference>
<name>A0AAD7J5J9_9AGAR</name>
<feature type="region of interest" description="Disordered" evidence="1">
    <location>
        <begin position="19"/>
        <end position="68"/>
    </location>
</feature>
<reference evidence="2" key="1">
    <citation type="submission" date="2023-03" db="EMBL/GenBank/DDBJ databases">
        <title>Massive genome expansion in bonnet fungi (Mycena s.s.) driven by repeated elements and novel gene families across ecological guilds.</title>
        <authorList>
            <consortium name="Lawrence Berkeley National Laboratory"/>
            <person name="Harder C.B."/>
            <person name="Miyauchi S."/>
            <person name="Viragh M."/>
            <person name="Kuo A."/>
            <person name="Thoen E."/>
            <person name="Andreopoulos B."/>
            <person name="Lu D."/>
            <person name="Skrede I."/>
            <person name="Drula E."/>
            <person name="Henrissat B."/>
            <person name="Morin E."/>
            <person name="Kohler A."/>
            <person name="Barry K."/>
            <person name="LaButti K."/>
            <person name="Morin E."/>
            <person name="Salamov A."/>
            <person name="Lipzen A."/>
            <person name="Mereny Z."/>
            <person name="Hegedus B."/>
            <person name="Baldrian P."/>
            <person name="Stursova M."/>
            <person name="Weitz H."/>
            <person name="Taylor A."/>
            <person name="Grigoriev I.V."/>
            <person name="Nagy L.G."/>
            <person name="Martin F."/>
            <person name="Kauserud H."/>
        </authorList>
    </citation>
    <scope>NUCLEOTIDE SEQUENCE</scope>
    <source>
        <strain evidence="2">CBHHK188m</strain>
    </source>
</reference>
<evidence type="ECO:0000313" key="3">
    <source>
        <dbReference type="Proteomes" id="UP001215280"/>
    </source>
</evidence>
<evidence type="ECO:0000256" key="1">
    <source>
        <dbReference type="SAM" id="MobiDB-lite"/>
    </source>
</evidence>
<proteinExistence type="predicted"/>
<organism evidence="2 3">
    <name type="scientific">Mycena maculata</name>
    <dbReference type="NCBI Taxonomy" id="230809"/>
    <lineage>
        <taxon>Eukaryota</taxon>
        <taxon>Fungi</taxon>
        <taxon>Dikarya</taxon>
        <taxon>Basidiomycota</taxon>
        <taxon>Agaricomycotina</taxon>
        <taxon>Agaricomycetes</taxon>
        <taxon>Agaricomycetidae</taxon>
        <taxon>Agaricales</taxon>
        <taxon>Marasmiineae</taxon>
        <taxon>Mycenaceae</taxon>
        <taxon>Mycena</taxon>
    </lineage>
</organism>
<comment type="caution">
    <text evidence="2">The sequence shown here is derived from an EMBL/GenBank/DDBJ whole genome shotgun (WGS) entry which is preliminary data.</text>
</comment>
<dbReference type="Proteomes" id="UP001215280">
    <property type="component" value="Unassembled WGS sequence"/>
</dbReference>
<sequence>MEEGGMNVFVGGLGRFAANSQSLGAPENGPGWESSQEGSADAQSRYAVGVRAMKRRRPRTAKREQQERWKWIRGENTAADIGATSGHAKSQMRQKYQALKMRGKEKGSFSESPFQAGSHGDTVGKIGMVNVEVNVVTSIDVANNTMGPSRRALTASLILRDGHDHGGPVA</sequence>
<protein>
    <submittedName>
        <fullName evidence="2">Uncharacterized protein</fullName>
    </submittedName>
</protein>
<evidence type="ECO:0000313" key="2">
    <source>
        <dbReference type="EMBL" id="KAJ7754972.1"/>
    </source>
</evidence>